<accession>A0A505DHT4</accession>
<dbReference type="RefSeq" id="WP_140936031.1">
    <property type="nucleotide sequence ID" value="NZ_VCHX02000258.1"/>
</dbReference>
<protein>
    <submittedName>
        <fullName evidence="1">Uncharacterized protein</fullName>
    </submittedName>
</protein>
<comment type="caution">
    <text evidence="1">The sequence shown here is derived from an EMBL/GenBank/DDBJ whole genome shotgun (WGS) entry which is preliminary data.</text>
</comment>
<keyword evidence="2" id="KW-1185">Reference proteome</keyword>
<dbReference type="AlphaFoldDB" id="A0A505DHT4"/>
<sequence>MSVLSPASPSLPNCLCSPRITSTPSVITSTRSSVTVTTRLTTGDWCRIALYRLTDALEHLQLLIGTIAAHMRHNQLAAKRICAYLQVPTQERADAFITPAARRHPAGLLGEPSVHTGSDPLDIDHRIGQGIVQRNGFVCSEREATLEAFLASLYSSYAYEPSALDERPEPIRSCAMKAADISLVPVETPQAE</sequence>
<proteinExistence type="predicted"/>
<reference evidence="1 2" key="1">
    <citation type="submission" date="2019-06" db="EMBL/GenBank/DDBJ databases">
        <title>Streptomyces sporangiiformans sp. nov., a novel actinomycete isolated from soil in Mount Song.</title>
        <authorList>
            <person name="Han L."/>
        </authorList>
    </citation>
    <scope>NUCLEOTIDE SEQUENCE [LARGE SCALE GENOMIC DNA]</scope>
    <source>
        <strain evidence="1 2">NEAU-SSA 1</strain>
    </source>
</reference>
<dbReference type="EMBL" id="VCHX02000258">
    <property type="protein sequence ID" value="TPQ17609.1"/>
    <property type="molecule type" value="Genomic_DNA"/>
</dbReference>
<gene>
    <name evidence="1" type="ORF">FGD71_035480</name>
</gene>
<evidence type="ECO:0000313" key="1">
    <source>
        <dbReference type="EMBL" id="TPQ17609.1"/>
    </source>
</evidence>
<evidence type="ECO:0000313" key="2">
    <source>
        <dbReference type="Proteomes" id="UP000317378"/>
    </source>
</evidence>
<organism evidence="1 2">
    <name type="scientific">Streptomyces sporangiiformans</name>
    <dbReference type="NCBI Taxonomy" id="2315329"/>
    <lineage>
        <taxon>Bacteria</taxon>
        <taxon>Bacillati</taxon>
        <taxon>Actinomycetota</taxon>
        <taxon>Actinomycetes</taxon>
        <taxon>Kitasatosporales</taxon>
        <taxon>Streptomycetaceae</taxon>
        <taxon>Streptomyces</taxon>
    </lineage>
</organism>
<dbReference type="Proteomes" id="UP000317378">
    <property type="component" value="Unassembled WGS sequence"/>
</dbReference>
<name>A0A505DHT4_9ACTN</name>